<reference evidence="7 8" key="1">
    <citation type="submission" date="2020-03" db="EMBL/GenBank/DDBJ databases">
        <title>Draft genome of Streptomyces sp. ventii, isolated from the Axial Seamount in the Pacific Ocean, and resequencing of the two type strains Streptomyces lonarensis strain NCL 716 and Streptomyces bohaiensis strain 11A07.</title>
        <authorList>
            <person name="Loughran R.M."/>
            <person name="Pfannmuller K.M."/>
            <person name="Wasson B.J."/>
            <person name="Deadmond M.C."/>
            <person name="Paddock B.E."/>
            <person name="Koyack M.J."/>
            <person name="Gallegos D.A."/>
            <person name="Mitchell E.A."/>
            <person name="Ushijima B."/>
            <person name="Saw J.H."/>
            <person name="Mcphail K.L."/>
            <person name="Videau P."/>
        </authorList>
    </citation>
    <scope>NUCLEOTIDE SEQUENCE [LARGE SCALE GENOMIC DNA]</scope>
    <source>
        <strain evidence="7 8">11A07</strain>
    </source>
</reference>
<evidence type="ECO:0000256" key="2">
    <source>
        <dbReference type="ARBA" id="ARBA00022793"/>
    </source>
</evidence>
<comment type="cofactor">
    <cofactor evidence="1">
        <name>NAD(+)</name>
        <dbReference type="ChEBI" id="CHEBI:57540"/>
    </cofactor>
</comment>
<proteinExistence type="predicted"/>
<keyword evidence="4" id="KW-0456">Lyase</keyword>
<evidence type="ECO:0000259" key="6">
    <source>
        <dbReference type="Pfam" id="PF01370"/>
    </source>
</evidence>
<dbReference type="Gene3D" id="3.90.25.10">
    <property type="entry name" value="UDP-galactose 4-epimerase, domain 1"/>
    <property type="match status" value="1"/>
</dbReference>
<dbReference type="SUPFAM" id="SSF51735">
    <property type="entry name" value="NAD(P)-binding Rossmann-fold domains"/>
    <property type="match status" value="1"/>
</dbReference>
<protein>
    <submittedName>
        <fullName evidence="7">NAD-dependent epimerase/dehydratase family protein</fullName>
    </submittedName>
</protein>
<evidence type="ECO:0000313" key="8">
    <source>
        <dbReference type="Proteomes" id="UP000727056"/>
    </source>
</evidence>
<dbReference type="PANTHER" id="PTHR43078">
    <property type="entry name" value="UDP-GLUCURONIC ACID DECARBOXYLASE-RELATED"/>
    <property type="match status" value="1"/>
</dbReference>
<dbReference type="RefSeq" id="WP_168087821.1">
    <property type="nucleotide sequence ID" value="NZ_BHZH01000126.1"/>
</dbReference>
<name>A0ABX1CBL6_9ACTN</name>
<evidence type="ECO:0000256" key="3">
    <source>
        <dbReference type="ARBA" id="ARBA00023027"/>
    </source>
</evidence>
<evidence type="ECO:0000256" key="4">
    <source>
        <dbReference type="ARBA" id="ARBA00023239"/>
    </source>
</evidence>
<dbReference type="EMBL" id="JAAVJC010000050">
    <property type="protein sequence ID" value="NJQ15040.1"/>
    <property type="molecule type" value="Genomic_DNA"/>
</dbReference>
<evidence type="ECO:0000313" key="7">
    <source>
        <dbReference type="EMBL" id="NJQ15040.1"/>
    </source>
</evidence>
<keyword evidence="3" id="KW-0520">NAD</keyword>
<dbReference type="InterPro" id="IPR001509">
    <property type="entry name" value="Epimerase_deHydtase"/>
</dbReference>
<evidence type="ECO:0000256" key="1">
    <source>
        <dbReference type="ARBA" id="ARBA00001911"/>
    </source>
</evidence>
<feature type="domain" description="NAD-dependent epimerase/dehydratase" evidence="6">
    <location>
        <begin position="17"/>
        <end position="252"/>
    </location>
</feature>
<comment type="caution">
    <text evidence="7">The sequence shown here is derived from an EMBL/GenBank/DDBJ whole genome shotgun (WGS) entry which is preliminary data.</text>
</comment>
<keyword evidence="8" id="KW-1185">Reference proteome</keyword>
<sequence length="350" mass="37054">MSPAARPRSAPPGARRVVVTGGAGFLGSHLCRALLALGDDVVCVDNLSTGRTENVADLLPRPGFAFVEADVTEPVAVSGEVDLVLHLACAASPVDYFRMPVATLRSGGHGTYHLLCLARDKGARFVLASTSEVYGDPHVHPQREDYWGNVNPVGPRSVYDESKRFSEAMTVAFRKEFGLGTGIARIFNSYGPAMRGDDGRVVPTFITRALAGRPLPVMGDGHQTRSLCYVDDTVAGLLALAASEEAGPVNIGSPDEITVLDLARRVVELTGGLSTVEFVENHPDDPRRRKPDIARAEAVLGWRPRVPLAEGLGRTVEWFDHAPAPTDAAASASAASPHSPAVPASGGARR</sequence>
<feature type="region of interest" description="Disordered" evidence="5">
    <location>
        <begin position="326"/>
        <end position="350"/>
    </location>
</feature>
<dbReference type="Proteomes" id="UP000727056">
    <property type="component" value="Unassembled WGS sequence"/>
</dbReference>
<gene>
    <name evidence="7" type="ORF">HCN52_08785</name>
</gene>
<dbReference type="InterPro" id="IPR036291">
    <property type="entry name" value="NAD(P)-bd_dom_sf"/>
</dbReference>
<keyword evidence="2" id="KW-0210">Decarboxylase</keyword>
<dbReference type="PANTHER" id="PTHR43078:SF6">
    <property type="entry name" value="UDP-GLUCURONIC ACID DECARBOXYLASE 1"/>
    <property type="match status" value="1"/>
</dbReference>
<dbReference type="Pfam" id="PF01370">
    <property type="entry name" value="Epimerase"/>
    <property type="match status" value="1"/>
</dbReference>
<accession>A0ABX1CBL6</accession>
<evidence type="ECO:0000256" key="5">
    <source>
        <dbReference type="SAM" id="MobiDB-lite"/>
    </source>
</evidence>
<dbReference type="InterPro" id="IPR044516">
    <property type="entry name" value="UXS-like"/>
</dbReference>
<dbReference type="Gene3D" id="3.40.50.720">
    <property type="entry name" value="NAD(P)-binding Rossmann-like Domain"/>
    <property type="match status" value="1"/>
</dbReference>
<organism evidence="7 8">
    <name type="scientific">Streptomyces bohaiensis</name>
    <dbReference type="NCBI Taxonomy" id="1431344"/>
    <lineage>
        <taxon>Bacteria</taxon>
        <taxon>Bacillati</taxon>
        <taxon>Actinomycetota</taxon>
        <taxon>Actinomycetes</taxon>
        <taxon>Kitasatosporales</taxon>
        <taxon>Streptomycetaceae</taxon>
        <taxon>Streptomyces</taxon>
    </lineage>
</organism>